<accession>A0ACB8YQE3</accession>
<sequence length="134" mass="14795">MVAVDAVFSWLLSFKYFVLNDPLGVLDSWNYSDESPCSWNGVVCGNPADHRVTELSLPNSQLLASIPANLGLVQHLIKLDLSNNSINGSIPLSLYNATKLKVLDFSNKLISGELQELVGGWRGLQFINNSWWSS</sequence>
<name>A0ACB8YQE3_9ASTR</name>
<proteinExistence type="predicted"/>
<reference evidence="1 2" key="2">
    <citation type="journal article" date="2022" name="Mol. Ecol. Resour.">
        <title>The genomes of chicory, endive, great burdock and yacon provide insights into Asteraceae paleo-polyploidization history and plant inulin production.</title>
        <authorList>
            <person name="Fan W."/>
            <person name="Wang S."/>
            <person name="Wang H."/>
            <person name="Wang A."/>
            <person name="Jiang F."/>
            <person name="Liu H."/>
            <person name="Zhao H."/>
            <person name="Xu D."/>
            <person name="Zhang Y."/>
        </authorList>
    </citation>
    <scope>NUCLEOTIDE SEQUENCE [LARGE SCALE GENOMIC DNA]</scope>
    <source>
        <strain evidence="2">cv. Yunnan</strain>
        <tissue evidence="1">Leaves</tissue>
    </source>
</reference>
<organism evidence="1 2">
    <name type="scientific">Smallanthus sonchifolius</name>
    <dbReference type="NCBI Taxonomy" id="185202"/>
    <lineage>
        <taxon>Eukaryota</taxon>
        <taxon>Viridiplantae</taxon>
        <taxon>Streptophyta</taxon>
        <taxon>Embryophyta</taxon>
        <taxon>Tracheophyta</taxon>
        <taxon>Spermatophyta</taxon>
        <taxon>Magnoliopsida</taxon>
        <taxon>eudicotyledons</taxon>
        <taxon>Gunneridae</taxon>
        <taxon>Pentapetalae</taxon>
        <taxon>asterids</taxon>
        <taxon>campanulids</taxon>
        <taxon>Asterales</taxon>
        <taxon>Asteraceae</taxon>
        <taxon>Asteroideae</taxon>
        <taxon>Heliantheae alliance</taxon>
        <taxon>Millerieae</taxon>
        <taxon>Smallanthus</taxon>
    </lineage>
</organism>
<gene>
    <name evidence="1" type="ORF">L1987_80850</name>
</gene>
<protein>
    <submittedName>
        <fullName evidence="1">Uncharacterized protein</fullName>
    </submittedName>
</protein>
<keyword evidence="2" id="KW-1185">Reference proteome</keyword>
<reference evidence="2" key="1">
    <citation type="journal article" date="2022" name="Mol. Ecol. Resour.">
        <title>The genomes of chicory, endive, great burdock and yacon provide insights into Asteraceae palaeo-polyploidization history and plant inulin production.</title>
        <authorList>
            <person name="Fan W."/>
            <person name="Wang S."/>
            <person name="Wang H."/>
            <person name="Wang A."/>
            <person name="Jiang F."/>
            <person name="Liu H."/>
            <person name="Zhao H."/>
            <person name="Xu D."/>
            <person name="Zhang Y."/>
        </authorList>
    </citation>
    <scope>NUCLEOTIDE SEQUENCE [LARGE SCALE GENOMIC DNA]</scope>
    <source>
        <strain evidence="2">cv. Yunnan</strain>
    </source>
</reference>
<comment type="caution">
    <text evidence="1">The sequence shown here is derived from an EMBL/GenBank/DDBJ whole genome shotgun (WGS) entry which is preliminary data.</text>
</comment>
<dbReference type="EMBL" id="CM042044">
    <property type="protein sequence ID" value="KAI3687159.1"/>
    <property type="molecule type" value="Genomic_DNA"/>
</dbReference>
<dbReference type="Proteomes" id="UP001056120">
    <property type="component" value="Linkage Group LG27"/>
</dbReference>
<evidence type="ECO:0000313" key="2">
    <source>
        <dbReference type="Proteomes" id="UP001056120"/>
    </source>
</evidence>
<evidence type="ECO:0000313" key="1">
    <source>
        <dbReference type="EMBL" id="KAI3687159.1"/>
    </source>
</evidence>